<gene>
    <name evidence="1" type="ORF">pipiens_012882</name>
</gene>
<name>A0ABD1D0K8_CULPP</name>
<organism evidence="1 2">
    <name type="scientific">Culex pipiens pipiens</name>
    <name type="common">Northern house mosquito</name>
    <dbReference type="NCBI Taxonomy" id="38569"/>
    <lineage>
        <taxon>Eukaryota</taxon>
        <taxon>Metazoa</taxon>
        <taxon>Ecdysozoa</taxon>
        <taxon>Arthropoda</taxon>
        <taxon>Hexapoda</taxon>
        <taxon>Insecta</taxon>
        <taxon>Pterygota</taxon>
        <taxon>Neoptera</taxon>
        <taxon>Endopterygota</taxon>
        <taxon>Diptera</taxon>
        <taxon>Nematocera</taxon>
        <taxon>Culicoidea</taxon>
        <taxon>Culicidae</taxon>
        <taxon>Culicinae</taxon>
        <taxon>Culicini</taxon>
        <taxon>Culex</taxon>
        <taxon>Culex</taxon>
    </lineage>
</organism>
<comment type="caution">
    <text evidence="1">The sequence shown here is derived from an EMBL/GenBank/DDBJ whole genome shotgun (WGS) entry which is preliminary data.</text>
</comment>
<keyword evidence="2" id="KW-1185">Reference proteome</keyword>
<sequence length="74" mass="7850">MGGMSELSLEFIVDSHLLESVLARLADGLAGGINDIGGNRYRQATLKSGQVYTDHVGLGVLHLIIISATQFPDP</sequence>
<proteinExistence type="predicted"/>
<evidence type="ECO:0000313" key="2">
    <source>
        <dbReference type="Proteomes" id="UP001562425"/>
    </source>
</evidence>
<protein>
    <submittedName>
        <fullName evidence="1">Uncharacterized protein</fullName>
    </submittedName>
</protein>
<dbReference type="EMBL" id="JBEHCU010008250">
    <property type="protein sequence ID" value="KAL1386069.1"/>
    <property type="molecule type" value="Genomic_DNA"/>
</dbReference>
<dbReference type="AlphaFoldDB" id="A0ABD1D0K8"/>
<dbReference type="Proteomes" id="UP001562425">
    <property type="component" value="Unassembled WGS sequence"/>
</dbReference>
<accession>A0ABD1D0K8</accession>
<evidence type="ECO:0000313" key="1">
    <source>
        <dbReference type="EMBL" id="KAL1386069.1"/>
    </source>
</evidence>
<reference evidence="1 2" key="1">
    <citation type="submission" date="2024-05" db="EMBL/GenBank/DDBJ databases">
        <title>Culex pipiens pipiens assembly and annotation.</title>
        <authorList>
            <person name="Alout H."/>
            <person name="Durand T."/>
        </authorList>
    </citation>
    <scope>NUCLEOTIDE SEQUENCE [LARGE SCALE GENOMIC DNA]</scope>
    <source>
        <strain evidence="1">HA-2024</strain>
        <tissue evidence="1">Whole body</tissue>
    </source>
</reference>